<evidence type="ECO:0000313" key="1">
    <source>
        <dbReference type="EMBL" id="AGO17417.1"/>
    </source>
</evidence>
<dbReference type="GO" id="GO:0003729">
    <property type="term" value="F:mRNA binding"/>
    <property type="evidence" value="ECO:0007669"/>
    <property type="project" value="InterPro"/>
</dbReference>
<dbReference type="Pfam" id="PF07927">
    <property type="entry name" value="HicA_toxin"/>
    <property type="match status" value="1"/>
</dbReference>
<evidence type="ECO:0000313" key="2">
    <source>
        <dbReference type="Proteomes" id="UP000014672"/>
    </source>
</evidence>
<sequence>MRKKHQQTLYAIFATPTSSNIKWKEIESLIEGLGGEIIQGEGSRVRFKLNNSIARFHRPHPSPDTDKGAIANLREWLTKIGITPNGNKTTT</sequence>
<dbReference type="EMBL" id="CP005384">
    <property type="protein sequence ID" value="AGO17417.1"/>
    <property type="molecule type" value="Genomic_DNA"/>
</dbReference>
<gene>
    <name evidence="1" type="ORF">K756_11660</name>
</gene>
<evidence type="ECO:0008006" key="3">
    <source>
        <dbReference type="Google" id="ProtNLM"/>
    </source>
</evidence>
<proteinExistence type="predicted"/>
<dbReference type="KEGG" id="hpaz:K756_11660"/>
<name>A0A806J6K2_GLAPU</name>
<dbReference type="AlphaFoldDB" id="A0A806J6K2"/>
<organism evidence="1 2">
    <name type="scientific">Glaesserella parasuis ZJ0906</name>
    <dbReference type="NCBI Taxonomy" id="1322346"/>
    <lineage>
        <taxon>Bacteria</taxon>
        <taxon>Pseudomonadati</taxon>
        <taxon>Pseudomonadota</taxon>
        <taxon>Gammaproteobacteria</taxon>
        <taxon>Pasteurellales</taxon>
        <taxon>Pasteurellaceae</taxon>
        <taxon>Glaesserella</taxon>
    </lineage>
</organism>
<accession>A0A806J6K2</accession>
<dbReference type="InterPro" id="IPR012933">
    <property type="entry name" value="HicA_mRNA_interferase"/>
</dbReference>
<protein>
    <recommendedName>
        <fullName evidence="3">Hexulose-6-phosphate synthase</fullName>
    </recommendedName>
</protein>
<dbReference type="Proteomes" id="UP000014672">
    <property type="component" value="Chromosome"/>
</dbReference>
<reference evidence="1 2" key="1">
    <citation type="journal article" date="2013" name="PLoS ONE">
        <title>Complete Genome Analysis of a Haemophilus parasuis Serovar 12 Strain from China.</title>
        <authorList>
            <person name="Li Y."/>
            <person name="Kwok A.H."/>
            <person name="Jiang J."/>
            <person name="Zou Y."/>
            <person name="Zheng F."/>
            <person name="Chen P."/>
            <person name="Hou C."/>
            <person name="Leung F.C."/>
            <person name="Jiang P."/>
        </authorList>
    </citation>
    <scope>NUCLEOTIDE SEQUENCE [LARGE SCALE GENOMIC DNA]</scope>
    <source>
        <strain evidence="1 2">ZJ0906</strain>
    </source>
</reference>